<reference evidence="3 4" key="1">
    <citation type="submission" date="2024-09" db="EMBL/GenBank/DDBJ databases">
        <authorList>
            <person name="Sun Q."/>
            <person name="Mori K."/>
        </authorList>
    </citation>
    <scope>NUCLEOTIDE SEQUENCE [LARGE SCALE GENOMIC DNA]</scope>
    <source>
        <strain evidence="3 4">CCM 7706</strain>
    </source>
</reference>
<evidence type="ECO:0000256" key="2">
    <source>
        <dbReference type="SAM" id="Phobius"/>
    </source>
</evidence>
<keyword evidence="2" id="KW-1133">Transmembrane helix</keyword>
<feature type="transmembrane region" description="Helical" evidence="2">
    <location>
        <begin position="20"/>
        <end position="40"/>
    </location>
</feature>
<dbReference type="Proteomes" id="UP001589798">
    <property type="component" value="Unassembled WGS sequence"/>
</dbReference>
<sequence length="200" mass="21467">MTVPIRKTAPARFTGRHMTAILVAGFGVVIGVNVAMATLASTTFGGAVVENSYVASQDFNRWLDEAAREKALGWHLDARRGSGGVVVVDLALRHGQALRQAQDERGAPQAEGGRAFAPAREGPIPPRPAQAELVEAPAAPATLTAVARHPLGRLPDVALTFRREGERWVSEQALPPARWVLRFEVAGQGSRWRAEREIGA</sequence>
<dbReference type="EMBL" id="JBHLWK010000008">
    <property type="protein sequence ID" value="MFC0203576.1"/>
    <property type="molecule type" value="Genomic_DNA"/>
</dbReference>
<dbReference type="RefSeq" id="WP_379486347.1">
    <property type="nucleotide sequence ID" value="NZ_JBHLWK010000008.1"/>
</dbReference>
<gene>
    <name evidence="3" type="ORF">ACFFJC_04735</name>
</gene>
<feature type="region of interest" description="Disordered" evidence="1">
    <location>
        <begin position="99"/>
        <end position="125"/>
    </location>
</feature>
<proteinExistence type="predicted"/>
<evidence type="ECO:0000313" key="3">
    <source>
        <dbReference type="EMBL" id="MFC0203576.1"/>
    </source>
</evidence>
<organism evidence="3 4">
    <name type="scientific">Novosphingobium soli</name>
    <dbReference type="NCBI Taxonomy" id="574956"/>
    <lineage>
        <taxon>Bacteria</taxon>
        <taxon>Pseudomonadati</taxon>
        <taxon>Pseudomonadota</taxon>
        <taxon>Alphaproteobacteria</taxon>
        <taxon>Sphingomonadales</taxon>
        <taxon>Sphingomonadaceae</taxon>
        <taxon>Novosphingobium</taxon>
    </lineage>
</organism>
<evidence type="ECO:0000313" key="4">
    <source>
        <dbReference type="Proteomes" id="UP001589798"/>
    </source>
</evidence>
<keyword evidence="2" id="KW-0472">Membrane</keyword>
<accession>A0ABV6CU78</accession>
<keyword evidence="4" id="KW-1185">Reference proteome</keyword>
<comment type="caution">
    <text evidence="3">The sequence shown here is derived from an EMBL/GenBank/DDBJ whole genome shotgun (WGS) entry which is preliminary data.</text>
</comment>
<name>A0ABV6CU78_9SPHN</name>
<protein>
    <submittedName>
        <fullName evidence="3">FixH family protein</fullName>
    </submittedName>
</protein>
<dbReference type="InterPro" id="IPR008620">
    <property type="entry name" value="FixH"/>
</dbReference>
<dbReference type="Pfam" id="PF05751">
    <property type="entry name" value="FixH"/>
    <property type="match status" value="1"/>
</dbReference>
<keyword evidence="2" id="KW-0812">Transmembrane</keyword>
<evidence type="ECO:0000256" key="1">
    <source>
        <dbReference type="SAM" id="MobiDB-lite"/>
    </source>
</evidence>